<feature type="region of interest" description="Disordered" evidence="1">
    <location>
        <begin position="31"/>
        <end position="110"/>
    </location>
</feature>
<comment type="caution">
    <text evidence="2">The sequence shown here is derived from an EMBL/GenBank/DDBJ whole genome shotgun (WGS) entry which is preliminary data.</text>
</comment>
<feature type="compositionally biased region" description="Polar residues" evidence="1">
    <location>
        <begin position="32"/>
        <end position="42"/>
    </location>
</feature>
<accession>A0A9P6G5W1</accession>
<sequence>MTTDTTNLLALKQPCEPTAAKHWFTRRLLKSAPQQTGGNTHQAKVIRQMSFRRPRTAPPNRPSTTPSFGPAARDESDPPLTMRHAQLQHSPCGHELKAPPGAPRPGPDVLHDVDAWLATSKPSSPLMGGLSYWKEGNPADAEEAANVQYAIPIIQEPSEETLSPSHSQQFKSLCRRAKMQVRMPSLRRVKPPRAIEEDTNARSESAPFLAVPYEQTQPGEVPYFATRLTAAHPIVRPSTAGAASPRMEVVIDRRLFPNIGLPLPRDSLGSVHLRELECEMERLALGQSSLTGSTLRPGALSAAHLPREDSMGSFSSAPTYFSGMPPPSYKSRPASSRPVSILTTSSFGCIDGMNPEQRQLSQRRAAQKQRSMKGRLRKLAKKANIRK</sequence>
<dbReference type="OrthoDB" id="3935253at2759"/>
<reference evidence="2" key="1">
    <citation type="journal article" date="2020" name="Mol. Plant Microbe Interact.">
        <title>Genome Sequence of the Biocontrol Agent Coniothyrium minitans strain Conio (IMI 134523).</title>
        <authorList>
            <person name="Patel D."/>
            <person name="Shittu T.A."/>
            <person name="Baroncelli R."/>
            <person name="Muthumeenakshi S."/>
            <person name="Osborne T.H."/>
            <person name="Janganan T.K."/>
            <person name="Sreenivasaprasad S."/>
        </authorList>
    </citation>
    <scope>NUCLEOTIDE SEQUENCE</scope>
    <source>
        <strain evidence="2">Conio</strain>
    </source>
</reference>
<dbReference type="Proteomes" id="UP000756921">
    <property type="component" value="Unassembled WGS sequence"/>
</dbReference>
<name>A0A9P6G5W1_9PLEO</name>
<evidence type="ECO:0000313" key="2">
    <source>
        <dbReference type="EMBL" id="KAF9729681.1"/>
    </source>
</evidence>
<dbReference type="AlphaFoldDB" id="A0A9P6G5W1"/>
<evidence type="ECO:0000313" key="3">
    <source>
        <dbReference type="Proteomes" id="UP000756921"/>
    </source>
</evidence>
<evidence type="ECO:0000256" key="1">
    <source>
        <dbReference type="SAM" id="MobiDB-lite"/>
    </source>
</evidence>
<feature type="region of interest" description="Disordered" evidence="1">
    <location>
        <begin position="347"/>
        <end position="387"/>
    </location>
</feature>
<protein>
    <submittedName>
        <fullName evidence="2">Uncharacterized protein</fullName>
    </submittedName>
</protein>
<organism evidence="2 3">
    <name type="scientific">Paraphaeosphaeria minitans</name>
    <dbReference type="NCBI Taxonomy" id="565426"/>
    <lineage>
        <taxon>Eukaryota</taxon>
        <taxon>Fungi</taxon>
        <taxon>Dikarya</taxon>
        <taxon>Ascomycota</taxon>
        <taxon>Pezizomycotina</taxon>
        <taxon>Dothideomycetes</taxon>
        <taxon>Pleosporomycetidae</taxon>
        <taxon>Pleosporales</taxon>
        <taxon>Massarineae</taxon>
        <taxon>Didymosphaeriaceae</taxon>
        <taxon>Paraphaeosphaeria</taxon>
    </lineage>
</organism>
<dbReference type="EMBL" id="WJXW01000016">
    <property type="protein sequence ID" value="KAF9729681.1"/>
    <property type="molecule type" value="Genomic_DNA"/>
</dbReference>
<proteinExistence type="predicted"/>
<feature type="compositionally biased region" description="Basic residues" evidence="1">
    <location>
        <begin position="365"/>
        <end position="387"/>
    </location>
</feature>
<gene>
    <name evidence="2" type="ORF">PMIN01_12545</name>
</gene>
<keyword evidence="3" id="KW-1185">Reference proteome</keyword>